<dbReference type="InterPro" id="IPR011004">
    <property type="entry name" value="Trimer_LpxA-like_sf"/>
</dbReference>
<comment type="caution">
    <text evidence="1">The sequence shown here is derived from an EMBL/GenBank/DDBJ whole genome shotgun (WGS) entry which is preliminary data.</text>
</comment>
<reference evidence="1" key="1">
    <citation type="submission" date="2017-02" db="EMBL/GenBank/DDBJ databases">
        <title>Delving into the versatile metabolic prowess of the omnipresent phylum Bacteroidetes.</title>
        <authorList>
            <person name="Nobu M.K."/>
            <person name="Mei R."/>
            <person name="Narihiro T."/>
            <person name="Kuroda K."/>
            <person name="Liu W.-T."/>
        </authorList>
    </citation>
    <scope>NUCLEOTIDE SEQUENCE</scope>
    <source>
        <strain evidence="1">ADurb.Bin160</strain>
    </source>
</reference>
<organism evidence="1">
    <name type="scientific">candidate division CPR1 bacterium ADurb.Bin160</name>
    <dbReference type="NCBI Taxonomy" id="1852826"/>
    <lineage>
        <taxon>Bacteria</taxon>
        <taxon>candidate division CPR1</taxon>
    </lineage>
</organism>
<dbReference type="EMBL" id="MWDB01000034">
    <property type="protein sequence ID" value="OQB40723.1"/>
    <property type="molecule type" value="Genomic_DNA"/>
</dbReference>
<dbReference type="SUPFAM" id="SSF51161">
    <property type="entry name" value="Trimeric LpxA-like enzymes"/>
    <property type="match status" value="1"/>
</dbReference>
<evidence type="ECO:0008006" key="2">
    <source>
        <dbReference type="Google" id="ProtNLM"/>
    </source>
</evidence>
<protein>
    <recommendedName>
        <fullName evidence="2">Polymer-forming cytoskeletal</fullName>
    </recommendedName>
</protein>
<sequence>MDKKYELIKEGFNWPRVKALKDFTLITGEKVKKGDIGGCVVSEKCLSQEGNCWIMDNVFVEGKVSGNAVIQDYAKIYGEVSGNALVKDDTEVYGKVSGNAIVKDFAEVRENAIVTGNAVVQAYQYITFGTVTTDLLGTKDWIGALYAEFGIVPENGKITLYKRVWNTNNPNVFESVYNRKFIYEIGKEAIETDVDENVMNECTTGLHFATLEFINYYVGNSILECEIDLKDIITVQTGIVRARKCKVIRIYKGE</sequence>
<name>A0A1V5ZKF2_9BACT</name>
<dbReference type="Gene3D" id="2.160.10.10">
    <property type="entry name" value="Hexapeptide repeat proteins"/>
    <property type="match status" value="1"/>
</dbReference>
<proteinExistence type="predicted"/>
<gene>
    <name evidence="1" type="ORF">BWY04_01234</name>
</gene>
<accession>A0A1V5ZKF2</accession>
<evidence type="ECO:0000313" key="1">
    <source>
        <dbReference type="EMBL" id="OQB40723.1"/>
    </source>
</evidence>
<dbReference type="AlphaFoldDB" id="A0A1V5ZKF2"/>
<dbReference type="Proteomes" id="UP000485621">
    <property type="component" value="Unassembled WGS sequence"/>
</dbReference>